<evidence type="ECO:0000256" key="2">
    <source>
        <dbReference type="SAM" id="SignalP"/>
    </source>
</evidence>
<evidence type="ECO:0000313" key="5">
    <source>
        <dbReference type="Proteomes" id="UP000240621"/>
    </source>
</evidence>
<feature type="signal peptide" evidence="2">
    <location>
        <begin position="1"/>
        <end position="19"/>
    </location>
</feature>
<dbReference type="CDD" id="cd16325">
    <property type="entry name" value="LolA"/>
    <property type="match status" value="1"/>
</dbReference>
<dbReference type="Proteomes" id="UP000396862">
    <property type="component" value="Unassembled WGS sequence"/>
</dbReference>
<dbReference type="InterPro" id="IPR004564">
    <property type="entry name" value="OM_lipoprot_carrier_LolA-like"/>
</dbReference>
<sequence>MKNFTLTVLLVMTTSLLFAQQDNKAKEILDKLSATTKSYKTIQIDFSFTLENQQEDIKETNSGWVALKGDKYRLHMPALGMDVYSDGKTNWSYLPDAGEVNVTDNTPGQNNSLNPANLFTIYEKGFKYRYIGEKKVDGKNAYVIDLYPKDLNKDFTRVKLYVDAAKYHIIKAITYSKDGNIYTVALKNMKTNVDLPDSYFKFDTSKHPDVDVIDMR</sequence>
<dbReference type="EMBL" id="PYGC01000003">
    <property type="protein sequence ID" value="PSK83880.1"/>
    <property type="molecule type" value="Genomic_DNA"/>
</dbReference>
<dbReference type="Pfam" id="PF03548">
    <property type="entry name" value="LolA"/>
    <property type="match status" value="1"/>
</dbReference>
<proteinExistence type="predicted"/>
<dbReference type="EMBL" id="BLAU01000001">
    <property type="protein sequence ID" value="GET23421.1"/>
    <property type="molecule type" value="Genomic_DNA"/>
</dbReference>
<name>A0A2P8CFW7_9BACT</name>
<dbReference type="PANTHER" id="PTHR35869">
    <property type="entry name" value="OUTER-MEMBRANE LIPOPROTEIN CARRIER PROTEIN"/>
    <property type="match status" value="1"/>
</dbReference>
<dbReference type="Proteomes" id="UP000240621">
    <property type="component" value="Unassembled WGS sequence"/>
</dbReference>
<keyword evidence="1 2" id="KW-0732">Signal</keyword>
<protein>
    <submittedName>
        <fullName evidence="4">Outer membrane lipoprotein-sorting protein</fullName>
    </submittedName>
</protein>
<dbReference type="AlphaFoldDB" id="A0A2P8CFW7"/>
<dbReference type="RefSeq" id="WP_170108897.1">
    <property type="nucleotide sequence ID" value="NZ_BLAU01000001.1"/>
</dbReference>
<feature type="chain" id="PRO_5015170786" evidence="2">
    <location>
        <begin position="20"/>
        <end position="216"/>
    </location>
</feature>
<keyword evidence="6" id="KW-1185">Reference proteome</keyword>
<accession>A0A2P8CFW7</accession>
<dbReference type="Gene3D" id="2.50.20.10">
    <property type="entry name" value="Lipoprotein localisation LolA/LolB/LppX"/>
    <property type="match status" value="1"/>
</dbReference>
<evidence type="ECO:0000313" key="6">
    <source>
        <dbReference type="Proteomes" id="UP000396862"/>
    </source>
</evidence>
<comment type="caution">
    <text evidence="4">The sequence shown here is derived from an EMBL/GenBank/DDBJ whole genome shotgun (WGS) entry which is preliminary data.</text>
</comment>
<evidence type="ECO:0000313" key="4">
    <source>
        <dbReference type="EMBL" id="PSK83880.1"/>
    </source>
</evidence>
<evidence type="ECO:0000313" key="3">
    <source>
        <dbReference type="EMBL" id="GET23421.1"/>
    </source>
</evidence>
<dbReference type="InterPro" id="IPR029046">
    <property type="entry name" value="LolA/LolB/LppX"/>
</dbReference>
<keyword evidence="4" id="KW-0449">Lipoprotein</keyword>
<reference evidence="3 6" key="2">
    <citation type="submission" date="2019-10" db="EMBL/GenBank/DDBJ databases">
        <title>Prolixibacter strains distinguished by the presence of nitrate reductase genes were adept at nitrate-dependent anaerobic corrosion of metallic iron and carbon steel.</title>
        <authorList>
            <person name="Iino T."/>
            <person name="Shono N."/>
            <person name="Ito K."/>
            <person name="Nakamura R."/>
            <person name="Sueoka K."/>
            <person name="Harayama S."/>
            <person name="Ohkuma M."/>
        </authorList>
    </citation>
    <scope>NUCLEOTIDE SEQUENCE [LARGE SCALE GENOMIC DNA]</scope>
    <source>
        <strain evidence="3 6">MIC1-1</strain>
    </source>
</reference>
<organism evidence="4 5">
    <name type="scientific">Prolixibacter denitrificans</name>
    <dbReference type="NCBI Taxonomy" id="1541063"/>
    <lineage>
        <taxon>Bacteria</taxon>
        <taxon>Pseudomonadati</taxon>
        <taxon>Bacteroidota</taxon>
        <taxon>Bacteroidia</taxon>
        <taxon>Marinilabiliales</taxon>
        <taxon>Prolixibacteraceae</taxon>
        <taxon>Prolixibacter</taxon>
    </lineage>
</organism>
<gene>
    <name evidence="4" type="ORF">CLV93_103298</name>
    <name evidence="3" type="ORF">JCM18694_36670</name>
</gene>
<dbReference type="SUPFAM" id="SSF89392">
    <property type="entry name" value="Prokaryotic lipoproteins and lipoprotein localization factors"/>
    <property type="match status" value="1"/>
</dbReference>
<dbReference type="PANTHER" id="PTHR35869:SF1">
    <property type="entry name" value="OUTER-MEMBRANE LIPOPROTEIN CARRIER PROTEIN"/>
    <property type="match status" value="1"/>
</dbReference>
<evidence type="ECO:0000256" key="1">
    <source>
        <dbReference type="ARBA" id="ARBA00022729"/>
    </source>
</evidence>
<reference evidence="4 5" key="1">
    <citation type="submission" date="2018-03" db="EMBL/GenBank/DDBJ databases">
        <title>Genomic Encyclopedia of Archaeal and Bacterial Type Strains, Phase II (KMG-II): from individual species to whole genera.</title>
        <authorList>
            <person name="Goeker M."/>
        </authorList>
    </citation>
    <scope>NUCLEOTIDE SEQUENCE [LARGE SCALE GENOMIC DNA]</scope>
    <source>
        <strain evidence="4 5">DSM 27267</strain>
    </source>
</reference>